<evidence type="ECO:0000313" key="2">
    <source>
        <dbReference type="EMBL" id="KAK7349924.1"/>
    </source>
</evidence>
<gene>
    <name evidence="2" type="ORF">VNO77_07823</name>
</gene>
<name>A0AAN9QWC0_CANGL</name>
<dbReference type="Proteomes" id="UP001367508">
    <property type="component" value="Unassembled WGS sequence"/>
</dbReference>
<sequence length="163" mass="18732">MEIKNLSIAFWEKAKKKKRGRVLEDPEGNSGGHSLVSEEVPESGARSESRLRSSGEVFSQERFRSFQECHKFFRRRVHDRKKEPNLTSATGLSNRPKADLHPPPDSSFRAYNRALSVSASTGRATTLILIFLFEFVRWKMQVNWSLQMPQAILISLPTKVRSW</sequence>
<protein>
    <submittedName>
        <fullName evidence="2">Uncharacterized protein</fullName>
    </submittedName>
</protein>
<comment type="caution">
    <text evidence="2">The sequence shown here is derived from an EMBL/GenBank/DDBJ whole genome shotgun (WGS) entry which is preliminary data.</text>
</comment>
<feature type="region of interest" description="Disordered" evidence="1">
    <location>
        <begin position="80"/>
        <end position="105"/>
    </location>
</feature>
<dbReference type="EMBL" id="JAYMYQ010000002">
    <property type="protein sequence ID" value="KAK7349924.1"/>
    <property type="molecule type" value="Genomic_DNA"/>
</dbReference>
<feature type="region of interest" description="Disordered" evidence="1">
    <location>
        <begin position="14"/>
        <end position="54"/>
    </location>
</feature>
<reference evidence="2 3" key="1">
    <citation type="submission" date="2024-01" db="EMBL/GenBank/DDBJ databases">
        <title>The genomes of 5 underutilized Papilionoideae crops provide insights into root nodulation and disease resistanc.</title>
        <authorList>
            <person name="Jiang F."/>
        </authorList>
    </citation>
    <scope>NUCLEOTIDE SEQUENCE [LARGE SCALE GENOMIC DNA]</scope>
    <source>
        <strain evidence="2">LVBAO_FW01</strain>
        <tissue evidence="2">Leaves</tissue>
    </source>
</reference>
<keyword evidence="3" id="KW-1185">Reference proteome</keyword>
<proteinExistence type="predicted"/>
<organism evidence="2 3">
    <name type="scientific">Canavalia gladiata</name>
    <name type="common">Sword bean</name>
    <name type="synonym">Dolichos gladiatus</name>
    <dbReference type="NCBI Taxonomy" id="3824"/>
    <lineage>
        <taxon>Eukaryota</taxon>
        <taxon>Viridiplantae</taxon>
        <taxon>Streptophyta</taxon>
        <taxon>Embryophyta</taxon>
        <taxon>Tracheophyta</taxon>
        <taxon>Spermatophyta</taxon>
        <taxon>Magnoliopsida</taxon>
        <taxon>eudicotyledons</taxon>
        <taxon>Gunneridae</taxon>
        <taxon>Pentapetalae</taxon>
        <taxon>rosids</taxon>
        <taxon>fabids</taxon>
        <taxon>Fabales</taxon>
        <taxon>Fabaceae</taxon>
        <taxon>Papilionoideae</taxon>
        <taxon>50 kb inversion clade</taxon>
        <taxon>NPAAA clade</taxon>
        <taxon>indigoferoid/millettioid clade</taxon>
        <taxon>Phaseoleae</taxon>
        <taxon>Canavalia</taxon>
    </lineage>
</organism>
<dbReference type="AlphaFoldDB" id="A0AAN9QWC0"/>
<evidence type="ECO:0000313" key="3">
    <source>
        <dbReference type="Proteomes" id="UP001367508"/>
    </source>
</evidence>
<accession>A0AAN9QWC0</accession>
<evidence type="ECO:0000256" key="1">
    <source>
        <dbReference type="SAM" id="MobiDB-lite"/>
    </source>
</evidence>
<feature type="compositionally biased region" description="Basic and acidic residues" evidence="1">
    <location>
        <begin position="45"/>
        <end position="54"/>
    </location>
</feature>